<proteinExistence type="predicted"/>
<dbReference type="PANTHER" id="PTHR12268">
    <property type="entry name" value="E3 UBIQUITIN-PROTEIN LIGASE KCMF1"/>
    <property type="match status" value="1"/>
</dbReference>
<dbReference type="SMART" id="SM00291">
    <property type="entry name" value="ZnF_ZZ"/>
    <property type="match status" value="1"/>
</dbReference>
<comment type="subcellular location">
    <subcellularLocation>
        <location evidence="2">Cell membrane</location>
        <location evidence="2">Sarcolemma</location>
        <topology evidence="2">Peripheral membrane protein</topology>
        <orientation evidence="2">Cytoplasmic side</orientation>
    </subcellularLocation>
    <subcellularLocation>
        <location evidence="1">Cytoplasm</location>
        <location evidence="1">Cytoskeleton</location>
    </subcellularLocation>
</comment>
<dbReference type="GeneID" id="108620745"/>
<reference evidence="17" key="1">
    <citation type="journal article" date="1997" name="Nucleic Acids Res.">
        <title>tRNAscan-SE: a program for improved detection of transfer RNA genes in genomic sequence.</title>
        <authorList>
            <person name="Lowe T.M."/>
            <person name="Eddy S.R."/>
        </authorList>
    </citation>
    <scope>NUCLEOTIDE SEQUENCE [LARGE SCALE GENOMIC DNA]</scope>
</reference>
<keyword evidence="13" id="KW-0175">Coiled coil</keyword>
<keyword evidence="6 12" id="KW-0863">Zinc-finger</keyword>
<dbReference type="PROSITE" id="PS50020">
    <property type="entry name" value="WW_DOMAIN_2"/>
    <property type="match status" value="1"/>
</dbReference>
<dbReference type="CDD" id="cd02334">
    <property type="entry name" value="ZZ_dystrophin"/>
    <property type="match status" value="1"/>
</dbReference>
<dbReference type="Pfam" id="PF09069">
    <property type="entry name" value="EF-hand_3"/>
    <property type="match status" value="1"/>
</dbReference>
<evidence type="ECO:0000256" key="8">
    <source>
        <dbReference type="ARBA" id="ARBA00022837"/>
    </source>
</evidence>
<keyword evidence="4" id="KW-0963">Cytoplasm</keyword>
<feature type="region of interest" description="Disordered" evidence="14">
    <location>
        <begin position="2488"/>
        <end position="2519"/>
    </location>
</feature>
<evidence type="ECO:0000256" key="10">
    <source>
        <dbReference type="ARBA" id="ARBA00023203"/>
    </source>
</evidence>
<keyword evidence="8" id="KW-0106">Calcium</keyword>
<evidence type="ECO:0000256" key="13">
    <source>
        <dbReference type="SAM" id="Coils"/>
    </source>
</evidence>
<dbReference type="SMART" id="SM00150">
    <property type="entry name" value="SPEC"/>
    <property type="match status" value="8"/>
</dbReference>
<feature type="region of interest" description="Disordered" evidence="14">
    <location>
        <begin position="847"/>
        <end position="891"/>
    </location>
</feature>
<name>A0ABM1Q123_DROAR</name>
<feature type="domain" description="WW" evidence="15">
    <location>
        <begin position="2024"/>
        <end position="2057"/>
    </location>
</feature>
<feature type="compositionally biased region" description="Low complexity" evidence="14">
    <location>
        <begin position="2501"/>
        <end position="2514"/>
    </location>
</feature>
<feature type="compositionally biased region" description="Polar residues" evidence="14">
    <location>
        <begin position="2488"/>
        <end position="2497"/>
    </location>
</feature>
<dbReference type="CDD" id="cd00201">
    <property type="entry name" value="WW"/>
    <property type="match status" value="1"/>
</dbReference>
<evidence type="ECO:0000313" key="18">
    <source>
        <dbReference type="RefSeq" id="XP_017873159.1"/>
    </source>
</evidence>
<evidence type="ECO:0000256" key="14">
    <source>
        <dbReference type="SAM" id="MobiDB-lite"/>
    </source>
</evidence>
<evidence type="ECO:0000256" key="12">
    <source>
        <dbReference type="PROSITE-ProRule" id="PRU00228"/>
    </source>
</evidence>
<dbReference type="Proteomes" id="UP000694904">
    <property type="component" value="Chromosome 2"/>
</dbReference>
<dbReference type="Pfam" id="PF00435">
    <property type="entry name" value="Spectrin"/>
    <property type="match status" value="3"/>
</dbReference>
<dbReference type="InterPro" id="IPR015153">
    <property type="entry name" value="EF-hand_dom_typ1"/>
</dbReference>
<feature type="region of interest" description="Disordered" evidence="14">
    <location>
        <begin position="1998"/>
        <end position="2027"/>
    </location>
</feature>
<feature type="region of interest" description="Disordered" evidence="14">
    <location>
        <begin position="997"/>
        <end position="1042"/>
    </location>
</feature>
<feature type="compositionally biased region" description="Polar residues" evidence="14">
    <location>
        <begin position="1208"/>
        <end position="1222"/>
    </location>
</feature>
<dbReference type="InterPro" id="IPR018159">
    <property type="entry name" value="Spectrin/alpha-actinin"/>
</dbReference>
<evidence type="ECO:0000256" key="7">
    <source>
        <dbReference type="ARBA" id="ARBA00022833"/>
    </source>
</evidence>
<keyword evidence="11" id="KW-0206">Cytoskeleton</keyword>
<dbReference type="SMART" id="SM00456">
    <property type="entry name" value="WW"/>
    <property type="match status" value="1"/>
</dbReference>
<feature type="compositionally biased region" description="Basic and acidic residues" evidence="14">
    <location>
        <begin position="1000"/>
        <end position="1013"/>
    </location>
</feature>
<keyword evidence="17" id="KW-1185">Reference proteome</keyword>
<dbReference type="CDD" id="cd00176">
    <property type="entry name" value="SPEC"/>
    <property type="match status" value="3"/>
</dbReference>
<evidence type="ECO:0000259" key="16">
    <source>
        <dbReference type="PROSITE" id="PS50135"/>
    </source>
</evidence>
<feature type="coiled-coil region" evidence="13">
    <location>
        <begin position="1892"/>
        <end position="1952"/>
    </location>
</feature>
<evidence type="ECO:0000256" key="5">
    <source>
        <dbReference type="ARBA" id="ARBA00022723"/>
    </source>
</evidence>
<gene>
    <name evidence="18" type="primary">LOC108620745</name>
</gene>
<dbReference type="PROSITE" id="PS01357">
    <property type="entry name" value="ZF_ZZ_1"/>
    <property type="match status" value="1"/>
</dbReference>
<evidence type="ECO:0000256" key="9">
    <source>
        <dbReference type="ARBA" id="ARBA00023136"/>
    </source>
</evidence>
<dbReference type="InterPro" id="IPR050774">
    <property type="entry name" value="KCMF1/Dystrophin"/>
</dbReference>
<dbReference type="Gene3D" id="3.30.60.90">
    <property type="match status" value="1"/>
</dbReference>
<evidence type="ECO:0000256" key="1">
    <source>
        <dbReference type="ARBA" id="ARBA00004245"/>
    </source>
</evidence>
<dbReference type="InterPro" id="IPR036020">
    <property type="entry name" value="WW_dom_sf"/>
</dbReference>
<dbReference type="RefSeq" id="XP_017873159.1">
    <property type="nucleotide sequence ID" value="XM_018017670.1"/>
</dbReference>
<dbReference type="Pfam" id="PF09068">
    <property type="entry name" value="EF-hand_2"/>
    <property type="match status" value="1"/>
</dbReference>
<dbReference type="Pfam" id="PF00569">
    <property type="entry name" value="ZZ"/>
    <property type="match status" value="1"/>
</dbReference>
<dbReference type="PANTHER" id="PTHR12268:SF14">
    <property type="entry name" value="DYSTROPHIN-1"/>
    <property type="match status" value="1"/>
</dbReference>
<keyword evidence="5" id="KW-0479">Metal-binding</keyword>
<feature type="coiled-coil region" evidence="13">
    <location>
        <begin position="224"/>
        <end position="279"/>
    </location>
</feature>
<sequence>MGFKLVLADSRDWYKQHAGSASCQELEQRLSHMDSLSTEIAEAREATEALDDQHLEWKQDFGIFYDSWHDMKQALQALIEQRGGESIARQLQQLEAFVGKVAAQKVRVSNLEAMQQQQQLLNQLVDELESLKSSYESVPAHMISEELQAAWQRLPEQLNERVIKQTTAIENFNHFVAEYNSIIAVLRSAPQVLQAQDLRKLEIDVISARNFSEILIKEAEPEQRESLQAHIRTLNALYDQVEQLHQAQRQQQSALESQSDAIQARLQQTERWLNELEANTPKSGIAEIRNSNELFQSKSKFQTLKETCEREATQFRELNELGGELLLQMDELQNKEKDSKYGSLAKQFTHLNARWTEVTERVYTKTALLEHISTQLGEFKKFMVSETGYLDRLENKIRNTPENAADAEEIIEELDDLENVLRSHSDEWLDKIQEIGNELIDNEFMADAMRKDIDGIVERWTQLQQQAKKRTELLEEKASEAEQSEKAIVHLESWLTRMDEILSDHLENDVTIEDLPDDFQILAREFAINEQNFKEISTLIAEHTANGKTGAANRLQEQLNLMETRFKVCQAKLNKCTAPQAAYESRLNRAYGDLRNVEHSTLVLDVASAGPSTVQAQYQKCLQIYRTLSEIKSDIESTIKMGRRVCEDIYTKSPKQLSQRIDALKHLYNSLGENVTQSKAFLEDLIELARQLEHCFDAADELIRRFESPQEVHDRNSILLKFEDVLQRCEQHYNEYSKSCDKSCMQDTRQRIDGLKATYHRLTSADIIKRLTEMKATLQNLDNISMETLKTMEHDLKEINVPSNPEIEKLQQQVIAIVVDTLRTRFDETSTLAAPADDDTEIVVVSDTVRQRRARTPQAGEGGTPNTSLTESPQSAKADAQPGSNSGEQVLPDLLPPQTFRLAEFSTLFSQISLNPNKAMESPPPKPAKNKRKAPAAPAQVVEIKVKNIENDKMSVQNIALEPHQGEIVDTVNILESVEPLLPEFVQTVQIVDLSEDSDSSLRVDVNGKEVRRSKSKHSLCESPGAKAAEGTDTDRDADATANADADAEAMLRPAAGNTSTPLLRVAKQRISFDEKRKRIAHERDILRDSEEEEAPQSVAAPTGSATASEQRPKAKRWRQLQPEMEALTPDTEPESPIRNSFYSADKETGFDIEPLVFSDDEEIPRFSLEMTPTFDSDSDTSRIETPSTKKPNSFLSKVLHSMPSPLDDSNVTLKSPPTEQPASGPANLAQRVEDFNKRAKQMICQLEMTKTKIEQCPESEAEHLRMLIAPDAATLISQGDSLVLETHGKHGSISRPVMHTQILLREKFREVQQAKPKATGKSSTESSTELEKRMEDINERHDDLQVISGAVGKNSQKPKVTPVMMNEIEKTKNNLIAHADSIELSLTELKNVNQMGNGTGATNSRQDYNSEPSGVGALASSFDKSVLHISDWLTWEQNMIKIQSVLVNDGDAVRQAIEKQEKVLRELKMKKPQLNELVHTAEVLKGDIKRQQLQEKVTRLREHWDETSQCVLQRAAQLKSMLSDSQRFEAKRVELEMWLARMEQRAERMGTVATTADILEAQQKEQKSFHAELHQNKQHFDLFSELTQKLIAVYPNDDTSRVKKMTESINQRYTNLNNGVINRGKLLHAAVQDLQSFDRKMDQFLAFLSETETLCENAESDIDRNPMMFKDLQSEIETHRVVYDRLDGTGRKLLGSLTSQEDAVMLQRRLDEMNQRWNNLKSKSIAIRNRLESNSEHWNALLLSLRELTEWVIRKDTELSSLGLGPVRGDAASLQKQLDDHKAFRRQLEDKRPIVESNLTSGRQYIASETPVSDTSDTEAAHDSDSRYMSAEEQSRELARSIRREVGKLSEQWNNLIDRSDNWKHRLDEYMTTSSVSVVAQILITDTLKKMRQFQKVLEDLTSRVALAEQTQLAWQTPSSVGEANEQMQQLQRLRDKMTTASALLDDCNEQQSFFTANQVLVPTPCLSKLEDLNTRMKLLQIAMDERQKVLCQAGANNAHENGDDGRTTSNSGTIGPLPNLGQSVKPPWERATTAANVPYYIDHERETTHWDHPEMIELMKGLADLNEIRFSAYRTAMKLRAVQKRLALDRISMATACESFDRHGLRAQNDKLIDIPDMTTVLHSLYVTIDKIDLTLMLDLAINWILNVYDSQRTGQIRVLSFKVGLVLLCKGHLEEKYRYLFRLVADTDRRADQRRLGLLLHDCIQVPRQLGEVAAFGGSNIEPSVRSCLEQAGISQEAIDGNQEISIELQHFLGWLQHEPQSLVWLPVLHRLAAAEAAKHQAKCNICKEYPIVGFRYRCLKCFNFDMCQKCFFFGRNAKNHKLTHPMHEYCTTTTSTEDVRDFTRALKNKFKSRKYFKKHPRVGYLPVQSVLEGDALESPAPSPQHTSHQLQNDMHSRLEMYASRLAQVEYGGTGSNSTPDSDDEHQLIAQYCQALPATNGSAPKSPVQVMAAMDAEQREELEAIIRDLEEENANLQAEYQQLCTKQQSGTPDESNGMHHSSSSSMTGLSSQGEHGQDMMAEAKLLRQHKGRLEARMQILEDHNRQLEAQLQRLRQLLDEPNGGGSSATSSGLPSAPGSALNSKPNTLQTRSVTASQLNTDSPAKMNQQNGHYDHTSKAADNLVTVITEQEIEPNNEDLEETSSSTATNTTTTTTTNTEKTCVDLRK</sequence>
<dbReference type="InterPro" id="IPR011992">
    <property type="entry name" value="EF-hand-dom_pair"/>
</dbReference>
<keyword evidence="10" id="KW-0009">Actin-binding</keyword>
<dbReference type="Gene3D" id="1.20.58.60">
    <property type="match status" value="6"/>
</dbReference>
<dbReference type="InterPro" id="IPR015154">
    <property type="entry name" value="EF-hand_dom_typ2"/>
</dbReference>
<feature type="region of interest" description="Disordered" evidence="14">
    <location>
        <begin position="915"/>
        <end position="938"/>
    </location>
</feature>
<dbReference type="PROSITE" id="PS50135">
    <property type="entry name" value="ZF_ZZ_2"/>
    <property type="match status" value="1"/>
</dbReference>
<dbReference type="SUPFAM" id="SSF51045">
    <property type="entry name" value="WW domain"/>
    <property type="match status" value="1"/>
</dbReference>
<feature type="compositionally biased region" description="Polar residues" evidence="14">
    <location>
        <begin position="2583"/>
        <end position="2614"/>
    </location>
</feature>
<feature type="compositionally biased region" description="Polar residues" evidence="14">
    <location>
        <begin position="864"/>
        <end position="875"/>
    </location>
</feature>
<keyword evidence="7" id="KW-0862">Zinc</keyword>
<dbReference type="SUPFAM" id="SSF46966">
    <property type="entry name" value="Spectrin repeat"/>
    <property type="match status" value="7"/>
</dbReference>
<reference evidence="17" key="2">
    <citation type="journal article" date="2016" name="G3 (Bethesda)">
        <title>Genome Evolution in Three Species of Cactophilic Drosophila.</title>
        <authorList>
            <person name="Sanchez-Flores A."/>
            <person name="Penazola F."/>
            <person name="Carpinteyro-Ponce J."/>
            <person name="Nazario-Yepiz N."/>
            <person name="Abreu-Goodger C."/>
            <person name="Machado C.A."/>
            <person name="Markow T.A."/>
        </authorList>
    </citation>
    <scope>NUCLEOTIDE SEQUENCE [LARGE SCALE GENOMIC DNA]</scope>
</reference>
<feature type="region of interest" description="Disordered" evidence="14">
    <location>
        <begin position="2562"/>
        <end position="2617"/>
    </location>
</feature>
<feature type="coiled-coil region" evidence="13">
    <location>
        <begin position="390"/>
        <end position="427"/>
    </location>
</feature>
<feature type="coiled-coil region" evidence="13">
    <location>
        <begin position="457"/>
        <end position="484"/>
    </location>
</feature>
<dbReference type="InterPro" id="IPR000433">
    <property type="entry name" value="Znf_ZZ"/>
</dbReference>
<dbReference type="InterPro" id="IPR002017">
    <property type="entry name" value="Spectrin_repeat"/>
</dbReference>
<evidence type="ECO:0000256" key="3">
    <source>
        <dbReference type="ARBA" id="ARBA00022475"/>
    </source>
</evidence>
<feature type="compositionally biased region" description="Low complexity" evidence="14">
    <location>
        <begin position="2645"/>
        <end position="2663"/>
    </location>
</feature>
<feature type="region of interest" description="Disordered" evidence="14">
    <location>
        <begin position="1809"/>
        <end position="1832"/>
    </location>
</feature>
<feature type="domain" description="ZZ-type" evidence="16">
    <location>
        <begin position="2282"/>
        <end position="2338"/>
    </location>
</feature>
<dbReference type="InterPro" id="IPR001202">
    <property type="entry name" value="WW_dom"/>
</dbReference>
<feature type="compositionally biased region" description="Polar residues" evidence="14">
    <location>
        <begin position="1184"/>
        <end position="1196"/>
    </location>
</feature>
<feature type="region of interest" description="Disordered" evidence="14">
    <location>
        <begin position="1084"/>
        <end position="1139"/>
    </location>
</feature>
<dbReference type="Gene3D" id="2.20.70.10">
    <property type="match status" value="1"/>
</dbReference>
<evidence type="ECO:0000256" key="4">
    <source>
        <dbReference type="ARBA" id="ARBA00022490"/>
    </source>
</evidence>
<organism evidence="17 18">
    <name type="scientific">Drosophila arizonae</name>
    <name type="common">Fruit fly</name>
    <dbReference type="NCBI Taxonomy" id="7263"/>
    <lineage>
        <taxon>Eukaryota</taxon>
        <taxon>Metazoa</taxon>
        <taxon>Ecdysozoa</taxon>
        <taxon>Arthropoda</taxon>
        <taxon>Hexapoda</taxon>
        <taxon>Insecta</taxon>
        <taxon>Pterygota</taxon>
        <taxon>Neoptera</taxon>
        <taxon>Endopterygota</taxon>
        <taxon>Diptera</taxon>
        <taxon>Brachycera</taxon>
        <taxon>Muscomorpha</taxon>
        <taxon>Ephydroidea</taxon>
        <taxon>Drosophilidae</taxon>
        <taxon>Drosophila</taxon>
    </lineage>
</organism>
<feature type="region of interest" description="Disordered" evidence="14">
    <location>
        <begin position="1312"/>
        <end position="1333"/>
    </location>
</feature>
<dbReference type="SUPFAM" id="SSF47473">
    <property type="entry name" value="EF-hand"/>
    <property type="match status" value="2"/>
</dbReference>
<feature type="compositionally biased region" description="Acidic residues" evidence="14">
    <location>
        <begin position="2635"/>
        <end position="2644"/>
    </location>
</feature>
<feature type="region of interest" description="Disordered" evidence="14">
    <location>
        <begin position="1171"/>
        <end position="1228"/>
    </location>
</feature>
<feature type="region of interest" description="Disordered" evidence="14">
    <location>
        <begin position="2635"/>
        <end position="2670"/>
    </location>
</feature>
<dbReference type="Gene3D" id="1.10.238.10">
    <property type="entry name" value="EF-hand"/>
    <property type="match status" value="2"/>
</dbReference>
<dbReference type="CDD" id="cd16242">
    <property type="entry name" value="EFh_DMD_like"/>
    <property type="match status" value="1"/>
</dbReference>
<accession>A0ABM1Q123</accession>
<evidence type="ECO:0000256" key="11">
    <source>
        <dbReference type="ARBA" id="ARBA00023212"/>
    </source>
</evidence>
<dbReference type="InterPro" id="IPR043145">
    <property type="entry name" value="Znf_ZZ_sf"/>
</dbReference>
<evidence type="ECO:0000256" key="6">
    <source>
        <dbReference type="ARBA" id="ARBA00022771"/>
    </source>
</evidence>
<protein>
    <submittedName>
        <fullName evidence="18">Dystrophin, isoforms A/C/F/G/H isoform X1</fullName>
    </submittedName>
</protein>
<keyword evidence="3" id="KW-1003">Cell membrane</keyword>
<reference evidence="18" key="3">
    <citation type="submission" date="2025-08" db="UniProtKB">
        <authorList>
            <consortium name="RefSeq"/>
        </authorList>
    </citation>
    <scope>IDENTIFICATION</scope>
    <source>
        <tissue evidence="18">Whole organism</tissue>
    </source>
</reference>
<evidence type="ECO:0000313" key="17">
    <source>
        <dbReference type="Proteomes" id="UP000694904"/>
    </source>
</evidence>
<evidence type="ECO:0000256" key="2">
    <source>
        <dbReference type="ARBA" id="ARBA00004278"/>
    </source>
</evidence>
<evidence type="ECO:0000259" key="15">
    <source>
        <dbReference type="PROSITE" id="PS50020"/>
    </source>
</evidence>
<dbReference type="SUPFAM" id="SSF57850">
    <property type="entry name" value="RING/U-box"/>
    <property type="match status" value="1"/>
</dbReference>
<keyword evidence="9" id="KW-0472">Membrane</keyword>